<evidence type="ECO:0000313" key="1">
    <source>
        <dbReference type="EMBL" id="VWB72920.1"/>
    </source>
</evidence>
<dbReference type="Proteomes" id="UP000494261">
    <property type="component" value="Unassembled WGS sequence"/>
</dbReference>
<gene>
    <name evidence="1" type="ORF">BLA13014_03320</name>
</gene>
<protein>
    <submittedName>
        <fullName evidence="1">Uncharacterized protein</fullName>
    </submittedName>
</protein>
<dbReference type="AlphaFoldDB" id="A0A6P2M1P4"/>
<accession>A0A6P2M1P4</accession>
<dbReference type="EMBL" id="CABVQC010000021">
    <property type="protein sequence ID" value="VWB72920.1"/>
    <property type="molecule type" value="Genomic_DNA"/>
</dbReference>
<proteinExistence type="predicted"/>
<organism evidence="1 2">
    <name type="scientific">Burkholderia aenigmatica</name>
    <dbReference type="NCBI Taxonomy" id="2015348"/>
    <lineage>
        <taxon>Bacteria</taxon>
        <taxon>Pseudomonadati</taxon>
        <taxon>Pseudomonadota</taxon>
        <taxon>Betaproteobacteria</taxon>
        <taxon>Burkholderiales</taxon>
        <taxon>Burkholderiaceae</taxon>
        <taxon>Burkholderia</taxon>
        <taxon>Burkholderia cepacia complex</taxon>
    </lineage>
</organism>
<name>A0A6P2M1P4_9BURK</name>
<reference evidence="1 2" key="1">
    <citation type="submission" date="2019-09" db="EMBL/GenBank/DDBJ databases">
        <authorList>
            <person name="Depoorter E."/>
        </authorList>
    </citation>
    <scope>NUCLEOTIDE SEQUENCE [LARGE SCALE GENOMIC DNA]</scope>
    <source>
        <strain evidence="1">LMG 13014</strain>
    </source>
</reference>
<sequence>MNIQKLRSRRDSPIWYGWKIRVVWLVSHVIGPFSKEARSRCQDWAMARAYRLGRADYGVYFNTPRFSRRDELTNAYDSGAYDFWLGCSHAEDWLSSLL</sequence>
<evidence type="ECO:0000313" key="2">
    <source>
        <dbReference type="Proteomes" id="UP000494261"/>
    </source>
</evidence>